<proteinExistence type="predicted"/>
<keyword evidence="1" id="KW-0472">Membrane</keyword>
<evidence type="ECO:0000313" key="3">
    <source>
        <dbReference type="Proteomes" id="UP001482620"/>
    </source>
</evidence>
<organism evidence="2 3">
    <name type="scientific">Ilyodon furcidens</name>
    <name type="common">goldbreast splitfin</name>
    <dbReference type="NCBI Taxonomy" id="33524"/>
    <lineage>
        <taxon>Eukaryota</taxon>
        <taxon>Metazoa</taxon>
        <taxon>Chordata</taxon>
        <taxon>Craniata</taxon>
        <taxon>Vertebrata</taxon>
        <taxon>Euteleostomi</taxon>
        <taxon>Actinopterygii</taxon>
        <taxon>Neopterygii</taxon>
        <taxon>Teleostei</taxon>
        <taxon>Neoteleostei</taxon>
        <taxon>Acanthomorphata</taxon>
        <taxon>Ovalentaria</taxon>
        <taxon>Atherinomorphae</taxon>
        <taxon>Cyprinodontiformes</taxon>
        <taxon>Goodeidae</taxon>
        <taxon>Ilyodon</taxon>
    </lineage>
</organism>
<feature type="transmembrane region" description="Helical" evidence="1">
    <location>
        <begin position="53"/>
        <end position="70"/>
    </location>
</feature>
<dbReference type="Proteomes" id="UP001482620">
    <property type="component" value="Unassembled WGS sequence"/>
</dbReference>
<keyword evidence="1" id="KW-0812">Transmembrane</keyword>
<accession>A0ABV0V2T5</accession>
<evidence type="ECO:0000313" key="2">
    <source>
        <dbReference type="EMBL" id="MEQ2251686.1"/>
    </source>
</evidence>
<evidence type="ECO:0008006" key="4">
    <source>
        <dbReference type="Google" id="ProtNLM"/>
    </source>
</evidence>
<sequence>MSSPPLHSSLHLSLLLSREAIRCSCKAITLFLSLSLFSLFALVSGQYTPRSLLFSPSISLSLFISLFLFYSSSLPSSHPSTIFFPSVSPSLHLNFSIPRTTTERDSSNAFPL</sequence>
<name>A0ABV0V2T5_9TELE</name>
<comment type="caution">
    <text evidence="2">The sequence shown here is derived from an EMBL/GenBank/DDBJ whole genome shotgun (WGS) entry which is preliminary data.</text>
</comment>
<reference evidence="2 3" key="1">
    <citation type="submission" date="2021-06" db="EMBL/GenBank/DDBJ databases">
        <authorList>
            <person name="Palmer J.M."/>
        </authorList>
    </citation>
    <scope>NUCLEOTIDE SEQUENCE [LARGE SCALE GENOMIC DNA]</scope>
    <source>
        <strain evidence="3">if_2019</strain>
        <tissue evidence="2">Muscle</tissue>
    </source>
</reference>
<dbReference type="EMBL" id="JAHRIQ010093805">
    <property type="protein sequence ID" value="MEQ2251686.1"/>
    <property type="molecule type" value="Genomic_DNA"/>
</dbReference>
<keyword evidence="3" id="KW-1185">Reference proteome</keyword>
<keyword evidence="1" id="KW-1133">Transmembrane helix</keyword>
<feature type="transmembrane region" description="Helical" evidence="1">
    <location>
        <begin position="27"/>
        <end position="47"/>
    </location>
</feature>
<evidence type="ECO:0000256" key="1">
    <source>
        <dbReference type="SAM" id="Phobius"/>
    </source>
</evidence>
<protein>
    <recommendedName>
        <fullName evidence="4">Transmembrane protein</fullName>
    </recommendedName>
</protein>
<gene>
    <name evidence="2" type="ORF">ILYODFUR_013681</name>
</gene>